<dbReference type="EMBL" id="CP060820">
    <property type="protein sequence ID" value="QNP40051.1"/>
    <property type="molecule type" value="Genomic_DNA"/>
</dbReference>
<proteinExistence type="predicted"/>
<dbReference type="Proteomes" id="UP000516018">
    <property type="component" value="Chromosome"/>
</dbReference>
<sequence length="191" mass="21307">MNLRNPLIALVLLLAWLPAYPQAIGIPDPGDIPLREPAEFPALPLDIRHDLERRGCRIPQSQQADPNARSNVVSGRFGSAAQRDWAVLCSRNGDSSLLVYWRGDINDVLVEAGSPDMDWMQWQGPPEGWQYTRYIATATPKMIRRLADAFGDPSELPVPLDHDGIEAGDSGKASTIRYWHHGQWIELTGMD</sequence>
<keyword evidence="2" id="KW-1185">Reference proteome</keyword>
<dbReference type="KEGG" id="lsx:H8B22_11150"/>
<evidence type="ECO:0000313" key="2">
    <source>
        <dbReference type="Proteomes" id="UP000516018"/>
    </source>
</evidence>
<dbReference type="AlphaFoldDB" id="A0A7H0FVI5"/>
<protein>
    <submittedName>
        <fullName evidence="1">Uncharacterized protein</fullName>
    </submittedName>
</protein>
<reference evidence="1 2" key="1">
    <citation type="submission" date="2020-08" db="EMBL/GenBank/DDBJ databases">
        <title>Lysobacter sp. II4 sp. nov., isolated from soil.</title>
        <authorList>
            <person name="Woo C.Y."/>
            <person name="Kim J."/>
        </authorList>
    </citation>
    <scope>NUCLEOTIDE SEQUENCE [LARGE SCALE GENOMIC DNA]</scope>
    <source>
        <strain evidence="1 2">II4</strain>
    </source>
</reference>
<evidence type="ECO:0000313" key="1">
    <source>
        <dbReference type="EMBL" id="QNP40051.1"/>
    </source>
</evidence>
<dbReference type="RefSeq" id="WP_187711494.1">
    <property type="nucleotide sequence ID" value="NZ_CP060820.1"/>
</dbReference>
<accession>A0A7H0FVI5</accession>
<gene>
    <name evidence="1" type="ORF">H8B22_11150</name>
</gene>
<organism evidence="1 2">
    <name type="scientific">Agrilutibacter terrestris</name>
    <dbReference type="NCBI Taxonomy" id="2865112"/>
    <lineage>
        <taxon>Bacteria</taxon>
        <taxon>Pseudomonadati</taxon>
        <taxon>Pseudomonadota</taxon>
        <taxon>Gammaproteobacteria</taxon>
        <taxon>Lysobacterales</taxon>
        <taxon>Lysobacteraceae</taxon>
        <taxon>Agrilutibacter</taxon>
    </lineage>
</organism>
<name>A0A7H0FVI5_9GAMM</name>